<dbReference type="SUPFAM" id="SSF88659">
    <property type="entry name" value="Sigma3 and sigma4 domains of RNA polymerase sigma factors"/>
    <property type="match status" value="1"/>
</dbReference>
<dbReference type="NCBIfam" id="TIGR02937">
    <property type="entry name" value="sigma70-ECF"/>
    <property type="match status" value="1"/>
</dbReference>
<evidence type="ECO:0000313" key="10">
    <source>
        <dbReference type="Proteomes" id="UP000202485"/>
    </source>
</evidence>
<keyword evidence="5 6" id="KW-0804">Transcription</keyword>
<dbReference type="InterPro" id="IPR013324">
    <property type="entry name" value="RNA_pol_sigma_r3/r4-like"/>
</dbReference>
<dbReference type="PANTHER" id="PTHR43133:SF25">
    <property type="entry name" value="RNA POLYMERASE SIGMA FACTOR RFAY-RELATED"/>
    <property type="match status" value="1"/>
</dbReference>
<evidence type="ECO:0000256" key="3">
    <source>
        <dbReference type="ARBA" id="ARBA00023082"/>
    </source>
</evidence>
<dbReference type="InterPro" id="IPR013325">
    <property type="entry name" value="RNA_pol_sigma_r2"/>
</dbReference>
<dbReference type="Pfam" id="PF04542">
    <property type="entry name" value="Sigma70_r2"/>
    <property type="match status" value="1"/>
</dbReference>
<dbReference type="InterPro" id="IPR014284">
    <property type="entry name" value="RNA_pol_sigma-70_dom"/>
</dbReference>
<dbReference type="EMBL" id="FXYG01000002">
    <property type="protein sequence ID" value="SMX40126.1"/>
    <property type="molecule type" value="Genomic_DNA"/>
</dbReference>
<dbReference type="SUPFAM" id="SSF88946">
    <property type="entry name" value="Sigma2 domain of RNA polymerase sigma factors"/>
    <property type="match status" value="1"/>
</dbReference>
<evidence type="ECO:0000256" key="1">
    <source>
        <dbReference type="ARBA" id="ARBA00010641"/>
    </source>
</evidence>
<evidence type="ECO:0000313" key="9">
    <source>
        <dbReference type="EMBL" id="SMX40126.1"/>
    </source>
</evidence>
<dbReference type="InterPro" id="IPR036388">
    <property type="entry name" value="WH-like_DNA-bd_sf"/>
</dbReference>
<organism evidence="9 10">
    <name type="scientific">Ruegeria arenilitoris</name>
    <dbReference type="NCBI Taxonomy" id="1173585"/>
    <lineage>
        <taxon>Bacteria</taxon>
        <taxon>Pseudomonadati</taxon>
        <taxon>Pseudomonadota</taxon>
        <taxon>Alphaproteobacteria</taxon>
        <taxon>Rhodobacterales</taxon>
        <taxon>Roseobacteraceae</taxon>
        <taxon>Ruegeria</taxon>
    </lineage>
</organism>
<dbReference type="Pfam" id="PF08281">
    <property type="entry name" value="Sigma70_r4_2"/>
    <property type="match status" value="1"/>
</dbReference>
<dbReference type="CDD" id="cd06171">
    <property type="entry name" value="Sigma70_r4"/>
    <property type="match status" value="1"/>
</dbReference>
<keyword evidence="10" id="KW-1185">Reference proteome</keyword>
<evidence type="ECO:0000256" key="4">
    <source>
        <dbReference type="ARBA" id="ARBA00023125"/>
    </source>
</evidence>
<gene>
    <name evidence="9" type="primary">sigE</name>
    <name evidence="9" type="ORF">RUA8715_01584</name>
</gene>
<comment type="similarity">
    <text evidence="1 6">Belongs to the sigma-70 factor family. ECF subfamily.</text>
</comment>
<feature type="domain" description="RNA polymerase sigma-70 region 2" evidence="7">
    <location>
        <begin position="27"/>
        <end position="91"/>
    </location>
</feature>
<dbReference type="InterPro" id="IPR039425">
    <property type="entry name" value="RNA_pol_sigma-70-like"/>
</dbReference>
<dbReference type="InterPro" id="IPR000838">
    <property type="entry name" value="RNA_pol_sigma70_ECF_CS"/>
</dbReference>
<protein>
    <recommendedName>
        <fullName evidence="6">RNA polymerase sigma factor</fullName>
    </recommendedName>
</protein>
<proteinExistence type="inferred from homology"/>
<reference evidence="10" key="1">
    <citation type="submission" date="2017-05" db="EMBL/GenBank/DDBJ databases">
        <authorList>
            <person name="Rodrigo-Torres L."/>
            <person name="Arahal R. D."/>
            <person name="Lucena T."/>
        </authorList>
    </citation>
    <scope>NUCLEOTIDE SEQUENCE [LARGE SCALE GENOMIC DNA]</scope>
    <source>
        <strain evidence="10">CECT 8715</strain>
    </source>
</reference>
<feature type="domain" description="RNA polymerase sigma factor 70 region 4 type 2" evidence="8">
    <location>
        <begin position="124"/>
        <end position="172"/>
    </location>
</feature>
<evidence type="ECO:0000256" key="2">
    <source>
        <dbReference type="ARBA" id="ARBA00023015"/>
    </source>
</evidence>
<sequence>MRALTWIDQVPSDDLNSSEQAVRQAIGAYSRRVWRFALALSGAQDVADDLTQATCLRALERSHQVTHTDRLDSWLMTICRSIWLNELRARTVRKSQGLATTPDAELIAPGTDAEMNIFAREVFTQVMQLPEAQRETVMLVFVEGYSYREAAALLEVPIGTIMSRLSNARKKLQAAMPQDAGASDRRRDS</sequence>
<dbReference type="GO" id="GO:0016987">
    <property type="term" value="F:sigma factor activity"/>
    <property type="evidence" value="ECO:0007669"/>
    <property type="project" value="UniProtKB-KW"/>
</dbReference>
<dbReference type="AlphaFoldDB" id="A0A238KDP1"/>
<evidence type="ECO:0000259" key="7">
    <source>
        <dbReference type="Pfam" id="PF04542"/>
    </source>
</evidence>
<dbReference type="OrthoDB" id="9803470at2"/>
<dbReference type="Gene3D" id="1.10.1740.10">
    <property type="match status" value="1"/>
</dbReference>
<dbReference type="GO" id="GO:0003677">
    <property type="term" value="F:DNA binding"/>
    <property type="evidence" value="ECO:0007669"/>
    <property type="project" value="UniProtKB-KW"/>
</dbReference>
<dbReference type="InterPro" id="IPR013249">
    <property type="entry name" value="RNA_pol_sigma70_r4_t2"/>
</dbReference>
<keyword evidence="4 6" id="KW-0238">DNA-binding</keyword>
<name>A0A238KDP1_9RHOB</name>
<dbReference type="RefSeq" id="WP_093963139.1">
    <property type="nucleotide sequence ID" value="NZ_WPZV01000004.1"/>
</dbReference>
<dbReference type="PANTHER" id="PTHR43133">
    <property type="entry name" value="RNA POLYMERASE ECF-TYPE SIGMA FACTO"/>
    <property type="match status" value="1"/>
</dbReference>
<dbReference type="Gene3D" id="1.10.10.10">
    <property type="entry name" value="Winged helix-like DNA-binding domain superfamily/Winged helix DNA-binding domain"/>
    <property type="match status" value="1"/>
</dbReference>
<dbReference type="InterPro" id="IPR007627">
    <property type="entry name" value="RNA_pol_sigma70_r2"/>
</dbReference>
<keyword evidence="3 6" id="KW-0731">Sigma factor</keyword>
<dbReference type="PROSITE" id="PS01063">
    <property type="entry name" value="SIGMA70_ECF"/>
    <property type="match status" value="1"/>
</dbReference>
<dbReference type="Proteomes" id="UP000202485">
    <property type="component" value="Unassembled WGS sequence"/>
</dbReference>
<dbReference type="GO" id="GO:0006352">
    <property type="term" value="P:DNA-templated transcription initiation"/>
    <property type="evidence" value="ECO:0007669"/>
    <property type="project" value="InterPro"/>
</dbReference>
<accession>A0A238KDP1</accession>
<keyword evidence="2 6" id="KW-0805">Transcription regulation</keyword>
<evidence type="ECO:0000259" key="8">
    <source>
        <dbReference type="Pfam" id="PF08281"/>
    </source>
</evidence>
<evidence type="ECO:0000256" key="5">
    <source>
        <dbReference type="ARBA" id="ARBA00023163"/>
    </source>
</evidence>
<evidence type="ECO:0000256" key="6">
    <source>
        <dbReference type="RuleBase" id="RU000716"/>
    </source>
</evidence>